<dbReference type="EMBL" id="KB822712">
    <property type="protein sequence ID" value="ETN45781.1"/>
    <property type="molecule type" value="Genomic_DNA"/>
</dbReference>
<keyword evidence="2" id="KW-1185">Reference proteome</keyword>
<organism evidence="1 2">
    <name type="scientific">Cyphellophora europaea (strain CBS 101466)</name>
    <name type="common">Phialophora europaea</name>
    <dbReference type="NCBI Taxonomy" id="1220924"/>
    <lineage>
        <taxon>Eukaryota</taxon>
        <taxon>Fungi</taxon>
        <taxon>Dikarya</taxon>
        <taxon>Ascomycota</taxon>
        <taxon>Pezizomycotina</taxon>
        <taxon>Eurotiomycetes</taxon>
        <taxon>Chaetothyriomycetidae</taxon>
        <taxon>Chaetothyriales</taxon>
        <taxon>Cyphellophoraceae</taxon>
        <taxon>Cyphellophora</taxon>
    </lineage>
</organism>
<accession>W2SAN1</accession>
<protein>
    <submittedName>
        <fullName evidence="1">Uncharacterized protein</fullName>
    </submittedName>
</protein>
<evidence type="ECO:0000313" key="1">
    <source>
        <dbReference type="EMBL" id="ETN45781.1"/>
    </source>
</evidence>
<dbReference type="RefSeq" id="XP_008712509.1">
    <property type="nucleotide sequence ID" value="XM_008714287.1"/>
</dbReference>
<dbReference type="GeneID" id="19976953"/>
<evidence type="ECO:0000313" key="2">
    <source>
        <dbReference type="Proteomes" id="UP000030752"/>
    </source>
</evidence>
<dbReference type="Proteomes" id="UP000030752">
    <property type="component" value="Unassembled WGS sequence"/>
</dbReference>
<proteinExistence type="predicted"/>
<sequence>MSSTTSDEKTEPKRQQLLDMEELQASIPLTLKELRTKNSRLFEDVLPLVASGVYDQLKAFKARSQATCPDLKADHLTHFINIALAKIDADVAVARRLIQKRLRGHRPDAREAASMIDKEIKKWELLGRKLTETVTECKGAEEVTCHAEDGEEAELQEQQLDSSELGADDYDAVLRVRQALFYNFIGASREERDAAAESNLGASGMVDLQTSAGRSLAQALLLNWSRGIF</sequence>
<name>W2SAN1_CYPE1</name>
<dbReference type="HOGENOM" id="CLU_1209784_0_0_1"/>
<gene>
    <name evidence="1" type="ORF">HMPREF1541_09614</name>
</gene>
<dbReference type="InParanoid" id="W2SAN1"/>
<dbReference type="VEuPathDB" id="FungiDB:HMPREF1541_09614"/>
<dbReference type="AlphaFoldDB" id="W2SAN1"/>
<reference evidence="1 2" key="1">
    <citation type="submission" date="2013-03" db="EMBL/GenBank/DDBJ databases">
        <title>The Genome Sequence of Phialophora europaea CBS 101466.</title>
        <authorList>
            <consortium name="The Broad Institute Genomics Platform"/>
            <person name="Cuomo C."/>
            <person name="de Hoog S."/>
            <person name="Gorbushina A."/>
            <person name="Walker B."/>
            <person name="Young S.K."/>
            <person name="Zeng Q."/>
            <person name="Gargeya S."/>
            <person name="Fitzgerald M."/>
            <person name="Haas B."/>
            <person name="Abouelleil A."/>
            <person name="Allen A.W."/>
            <person name="Alvarado L."/>
            <person name="Arachchi H.M."/>
            <person name="Berlin A.M."/>
            <person name="Chapman S.B."/>
            <person name="Gainer-Dewar J."/>
            <person name="Goldberg J."/>
            <person name="Griggs A."/>
            <person name="Gujja S."/>
            <person name="Hansen M."/>
            <person name="Howarth C."/>
            <person name="Imamovic A."/>
            <person name="Ireland A."/>
            <person name="Larimer J."/>
            <person name="McCowan C."/>
            <person name="Murphy C."/>
            <person name="Pearson M."/>
            <person name="Poon T.W."/>
            <person name="Priest M."/>
            <person name="Roberts A."/>
            <person name="Saif S."/>
            <person name="Shea T."/>
            <person name="Sisk P."/>
            <person name="Sykes S."/>
            <person name="Wortman J."/>
            <person name="Nusbaum C."/>
            <person name="Birren B."/>
        </authorList>
    </citation>
    <scope>NUCLEOTIDE SEQUENCE [LARGE SCALE GENOMIC DNA]</scope>
    <source>
        <strain evidence="1 2">CBS 101466</strain>
    </source>
</reference>